<accession>A0ABU6FIP8</accession>
<name>A0ABU6FIP8_9ACTN</name>
<feature type="compositionally biased region" description="Basic and acidic residues" evidence="1">
    <location>
        <begin position="262"/>
        <end position="276"/>
    </location>
</feature>
<dbReference type="Proteomes" id="UP001354931">
    <property type="component" value="Unassembled WGS sequence"/>
</dbReference>
<feature type="compositionally biased region" description="Low complexity" evidence="1">
    <location>
        <begin position="112"/>
        <end position="159"/>
    </location>
</feature>
<organism evidence="3 4">
    <name type="scientific">Streptomyces endophyticus</name>
    <dbReference type="NCBI Taxonomy" id="714166"/>
    <lineage>
        <taxon>Bacteria</taxon>
        <taxon>Bacillati</taxon>
        <taxon>Actinomycetota</taxon>
        <taxon>Actinomycetes</taxon>
        <taxon>Kitasatosporales</taxon>
        <taxon>Streptomycetaceae</taxon>
        <taxon>Streptomyces</taxon>
    </lineage>
</organism>
<dbReference type="RefSeq" id="WP_326023396.1">
    <property type="nucleotide sequence ID" value="NZ_JAOZYC010000196.1"/>
</dbReference>
<dbReference type="Pfam" id="PF01471">
    <property type="entry name" value="PG_binding_1"/>
    <property type="match status" value="1"/>
</dbReference>
<dbReference type="Gene3D" id="1.10.101.10">
    <property type="entry name" value="PGBD-like superfamily/PGBD"/>
    <property type="match status" value="1"/>
</dbReference>
<dbReference type="InterPro" id="IPR002477">
    <property type="entry name" value="Peptidoglycan-bd-like"/>
</dbReference>
<evidence type="ECO:0000313" key="4">
    <source>
        <dbReference type="Proteomes" id="UP001354931"/>
    </source>
</evidence>
<feature type="domain" description="Peptidoglycan binding-like" evidence="2">
    <location>
        <begin position="206"/>
        <end position="263"/>
    </location>
</feature>
<feature type="region of interest" description="Disordered" evidence="1">
    <location>
        <begin position="243"/>
        <end position="276"/>
    </location>
</feature>
<comment type="caution">
    <text evidence="3">The sequence shown here is derived from an EMBL/GenBank/DDBJ whole genome shotgun (WGS) entry which is preliminary data.</text>
</comment>
<feature type="compositionally biased region" description="Low complexity" evidence="1">
    <location>
        <begin position="182"/>
        <end position="198"/>
    </location>
</feature>
<protein>
    <submittedName>
        <fullName evidence="3">Peptidoglycan-binding protein</fullName>
    </submittedName>
</protein>
<keyword evidence="4" id="KW-1185">Reference proteome</keyword>
<feature type="region of interest" description="Disordered" evidence="1">
    <location>
        <begin position="106"/>
        <end position="207"/>
    </location>
</feature>
<dbReference type="SUPFAM" id="SSF47090">
    <property type="entry name" value="PGBD-like"/>
    <property type="match status" value="1"/>
</dbReference>
<reference evidence="3 4" key="1">
    <citation type="submission" date="2022-10" db="EMBL/GenBank/DDBJ databases">
        <authorList>
            <person name="Xie J."/>
            <person name="Shen N."/>
        </authorList>
    </citation>
    <scope>NUCLEOTIDE SEQUENCE [LARGE SCALE GENOMIC DNA]</scope>
    <source>
        <strain evidence="3 4">YIM65594</strain>
    </source>
</reference>
<dbReference type="InterPro" id="IPR036365">
    <property type="entry name" value="PGBD-like_sf"/>
</dbReference>
<sequence length="276" mass="28651">MSEERRTCPECGTGEGPDGAPPCACEPEAFAPLRVRPYVSLSEPSQPIPPRAADPYAYPPPPPHAADDDADGPGPDEPARHGRMLLLSAVTGVLSVATLVTVLITSPGDDGASASDNTAATATATTPAPSRPATPTTHSASPPAKTSPSASPSPTHSRTVSASPTATGKKPDTGRKEPDRSPSPSASRSTSSTPTDATTLRRGDSGREVVELQWRLKQLNLYVGEITGDFDSPTESAVGTYQFSRGIKNDPHGEYGPATRTALERETGDNRGPRHG</sequence>
<feature type="compositionally biased region" description="Basic and acidic residues" evidence="1">
    <location>
        <begin position="169"/>
        <end position="180"/>
    </location>
</feature>
<feature type="compositionally biased region" description="Pro residues" evidence="1">
    <location>
        <begin position="46"/>
        <end position="64"/>
    </location>
</feature>
<evidence type="ECO:0000313" key="3">
    <source>
        <dbReference type="EMBL" id="MEB8343699.1"/>
    </source>
</evidence>
<evidence type="ECO:0000259" key="2">
    <source>
        <dbReference type="Pfam" id="PF01471"/>
    </source>
</evidence>
<feature type="region of interest" description="Disordered" evidence="1">
    <location>
        <begin position="1"/>
        <end position="24"/>
    </location>
</feature>
<proteinExistence type="predicted"/>
<dbReference type="InterPro" id="IPR036366">
    <property type="entry name" value="PGBDSf"/>
</dbReference>
<evidence type="ECO:0000256" key="1">
    <source>
        <dbReference type="SAM" id="MobiDB-lite"/>
    </source>
</evidence>
<feature type="region of interest" description="Disordered" evidence="1">
    <location>
        <begin position="37"/>
        <end position="83"/>
    </location>
</feature>
<gene>
    <name evidence="3" type="ORF">OKJ99_40070</name>
</gene>
<dbReference type="EMBL" id="JAOZYC010000196">
    <property type="protein sequence ID" value="MEB8343699.1"/>
    <property type="molecule type" value="Genomic_DNA"/>
</dbReference>